<dbReference type="Proteomes" id="UP001190700">
    <property type="component" value="Unassembled WGS sequence"/>
</dbReference>
<sequence length="178" mass="19450">MGKVARPEGRVVSSILCKGWQPRPVVRTDRAPHYVVNVRALPTIMATQGSRAFRSARMGTVVRSADEHTEEESREVNLDEKSRAMGYSASELRMADGLNDVELASILGLAMDRRAMELLMAVAEASRKGLPHSEESPVAENSPGQPIAVDNNWADHAMSDLQQRQALLAEWVGNQGSS</sequence>
<name>A0AAE0BN95_9CHLO</name>
<reference evidence="1 2" key="1">
    <citation type="journal article" date="2015" name="Genome Biol. Evol.">
        <title>Comparative Genomics of a Bacterivorous Green Alga Reveals Evolutionary Causalities and Consequences of Phago-Mixotrophic Mode of Nutrition.</title>
        <authorList>
            <person name="Burns J.A."/>
            <person name="Paasch A."/>
            <person name="Narechania A."/>
            <person name="Kim E."/>
        </authorList>
    </citation>
    <scope>NUCLEOTIDE SEQUENCE [LARGE SCALE GENOMIC DNA]</scope>
    <source>
        <strain evidence="1 2">PLY_AMNH</strain>
    </source>
</reference>
<dbReference type="AlphaFoldDB" id="A0AAE0BN95"/>
<protein>
    <submittedName>
        <fullName evidence="1">Uncharacterized protein</fullName>
    </submittedName>
</protein>
<keyword evidence="2" id="KW-1185">Reference proteome</keyword>
<evidence type="ECO:0000313" key="1">
    <source>
        <dbReference type="EMBL" id="KAK3239671.1"/>
    </source>
</evidence>
<organism evidence="1 2">
    <name type="scientific">Cymbomonas tetramitiformis</name>
    <dbReference type="NCBI Taxonomy" id="36881"/>
    <lineage>
        <taxon>Eukaryota</taxon>
        <taxon>Viridiplantae</taxon>
        <taxon>Chlorophyta</taxon>
        <taxon>Pyramimonadophyceae</taxon>
        <taxon>Pyramimonadales</taxon>
        <taxon>Pyramimonadaceae</taxon>
        <taxon>Cymbomonas</taxon>
    </lineage>
</organism>
<dbReference type="EMBL" id="LGRX02033850">
    <property type="protein sequence ID" value="KAK3239671.1"/>
    <property type="molecule type" value="Genomic_DNA"/>
</dbReference>
<evidence type="ECO:0000313" key="2">
    <source>
        <dbReference type="Proteomes" id="UP001190700"/>
    </source>
</evidence>
<proteinExistence type="predicted"/>
<comment type="caution">
    <text evidence="1">The sequence shown here is derived from an EMBL/GenBank/DDBJ whole genome shotgun (WGS) entry which is preliminary data.</text>
</comment>
<gene>
    <name evidence="1" type="ORF">CYMTET_50417</name>
</gene>
<accession>A0AAE0BN95</accession>